<dbReference type="EC" id="5.2.1.8" evidence="4"/>
<evidence type="ECO:0000256" key="2">
    <source>
        <dbReference type="SAM" id="SignalP"/>
    </source>
</evidence>
<gene>
    <name evidence="4" type="primary">prsA</name>
    <name evidence="4" type="ORF">FEAC_12040</name>
</gene>
<keyword evidence="2" id="KW-0732">Signal</keyword>
<dbReference type="EMBL" id="JXUW01000008">
    <property type="protein sequence ID" value="KJE77078.1"/>
    <property type="molecule type" value="Genomic_DNA"/>
</dbReference>
<name>A0A0D8FUV8_9ACTN</name>
<dbReference type="InterPro" id="IPR046357">
    <property type="entry name" value="PPIase_dom_sf"/>
</dbReference>
<proteinExistence type="predicted"/>
<comment type="caution">
    <text evidence="4">The sequence shown here is derived from an EMBL/GenBank/DDBJ whole genome shotgun (WGS) entry which is preliminary data.</text>
</comment>
<dbReference type="Gene3D" id="3.10.50.40">
    <property type="match status" value="1"/>
</dbReference>
<dbReference type="STRING" id="1121877.FEAC_12040"/>
<evidence type="ECO:0000313" key="4">
    <source>
        <dbReference type="EMBL" id="KJE77078.1"/>
    </source>
</evidence>
<protein>
    <submittedName>
        <fullName evidence="4">Foldase protein PrsA</fullName>
        <ecNumber evidence="4">5.2.1.8</ecNumber>
    </submittedName>
</protein>
<keyword evidence="1" id="KW-0697">Rotamase</keyword>
<dbReference type="RefSeq" id="WP_035388975.1">
    <property type="nucleotide sequence ID" value="NZ_JQKF01000008.1"/>
</dbReference>
<dbReference type="GO" id="GO:0003755">
    <property type="term" value="F:peptidyl-prolyl cis-trans isomerase activity"/>
    <property type="evidence" value="ECO:0007669"/>
    <property type="project" value="UniProtKB-KW"/>
</dbReference>
<feature type="domain" description="PpiC" evidence="3">
    <location>
        <begin position="161"/>
        <end position="262"/>
    </location>
</feature>
<dbReference type="PROSITE" id="PS50198">
    <property type="entry name" value="PPIC_PPIASE_2"/>
    <property type="match status" value="1"/>
</dbReference>
<evidence type="ECO:0000259" key="3">
    <source>
        <dbReference type="PROSITE" id="PS50198"/>
    </source>
</evidence>
<organism evidence="4 5">
    <name type="scientific">Ferrimicrobium acidiphilum DSM 19497</name>
    <dbReference type="NCBI Taxonomy" id="1121877"/>
    <lineage>
        <taxon>Bacteria</taxon>
        <taxon>Bacillati</taxon>
        <taxon>Actinomycetota</taxon>
        <taxon>Acidimicrobiia</taxon>
        <taxon>Acidimicrobiales</taxon>
        <taxon>Acidimicrobiaceae</taxon>
        <taxon>Ferrimicrobium</taxon>
    </lineage>
</organism>
<keyword evidence="5" id="KW-1185">Reference proteome</keyword>
<sequence length="339" mass="36190">MSRRLLKFLPLGLGALLASCSTIGYAAKVGPQTISNSQLHTELREVSSNAAFDALLAKNKSPVFGPNKKSYSTLFVDNILNRRITIYRILQVEHRLNITPTPLESQLAKALTVQSVGSQATFNAFSKAYQNQLVSDTRAIVAMEAHLAKVNLTTSGVQSYYSSHHASFIDVCSSQILETSALEADAVLAKIKAGLSFAAAASKYSVDKASQATGGAVGCGTISQYQQVLGPNYTHAVETLPVKTPSQPVQISQGWSIVEVTSRTLIPFHNAELSAANDELSHGSALLNSFLARQSRAESLKVNPLYGRVRDVGGVIQVAPSKGPGQKVLSQYFTPGLAN</sequence>
<dbReference type="AlphaFoldDB" id="A0A0D8FUV8"/>
<reference evidence="4 5" key="1">
    <citation type="submission" date="2015-01" db="EMBL/GenBank/DDBJ databases">
        <title>Draft genome of the acidophilic iron oxidizer Ferrimicrobium acidiphilum strain T23.</title>
        <authorList>
            <person name="Poehlein A."/>
            <person name="Eisen S."/>
            <person name="Schloemann M."/>
            <person name="Johnson B.D."/>
            <person name="Daniel R."/>
            <person name="Muehling M."/>
        </authorList>
    </citation>
    <scope>NUCLEOTIDE SEQUENCE [LARGE SCALE GENOMIC DNA]</scope>
    <source>
        <strain evidence="4 5">T23</strain>
    </source>
</reference>
<keyword evidence="1 4" id="KW-0413">Isomerase</keyword>
<dbReference type="eggNOG" id="COG0760">
    <property type="taxonomic scope" value="Bacteria"/>
</dbReference>
<feature type="chain" id="PRO_5007765405" evidence="2">
    <location>
        <begin position="27"/>
        <end position="339"/>
    </location>
</feature>
<evidence type="ECO:0000313" key="5">
    <source>
        <dbReference type="Proteomes" id="UP000032336"/>
    </source>
</evidence>
<dbReference type="SUPFAM" id="SSF54534">
    <property type="entry name" value="FKBP-like"/>
    <property type="match status" value="1"/>
</dbReference>
<dbReference type="Pfam" id="PF00639">
    <property type="entry name" value="Rotamase"/>
    <property type="match status" value="1"/>
</dbReference>
<dbReference type="InterPro" id="IPR000297">
    <property type="entry name" value="PPIase_PpiC"/>
</dbReference>
<evidence type="ECO:0000256" key="1">
    <source>
        <dbReference type="PROSITE-ProRule" id="PRU00278"/>
    </source>
</evidence>
<dbReference type="GeneID" id="78372434"/>
<dbReference type="PROSITE" id="PS51257">
    <property type="entry name" value="PROKAR_LIPOPROTEIN"/>
    <property type="match status" value="1"/>
</dbReference>
<dbReference type="PANTHER" id="PTHR47245">
    <property type="entry name" value="PEPTIDYLPROLYL ISOMERASE"/>
    <property type="match status" value="1"/>
</dbReference>
<dbReference type="PANTHER" id="PTHR47245:SF2">
    <property type="entry name" value="PEPTIDYL-PROLYL CIS-TRANS ISOMERASE HP_0175-RELATED"/>
    <property type="match status" value="1"/>
</dbReference>
<dbReference type="Proteomes" id="UP000032336">
    <property type="component" value="Unassembled WGS sequence"/>
</dbReference>
<dbReference type="InterPro" id="IPR023058">
    <property type="entry name" value="PPIase_PpiC_CS"/>
</dbReference>
<feature type="signal peptide" evidence="2">
    <location>
        <begin position="1"/>
        <end position="26"/>
    </location>
</feature>
<dbReference type="PROSITE" id="PS01096">
    <property type="entry name" value="PPIC_PPIASE_1"/>
    <property type="match status" value="1"/>
</dbReference>
<dbReference type="InterPro" id="IPR050245">
    <property type="entry name" value="PrsA_foldase"/>
</dbReference>
<accession>A0A0D8FUV8</accession>
<dbReference type="OrthoDB" id="8717342at2"/>